<protein>
    <recommendedName>
        <fullName evidence="4">Large ribosomal subunit protein eL28</fullName>
    </recommendedName>
    <alternativeName>
        <fullName evidence="5">60S ribosomal protein L28</fullName>
    </alternativeName>
</protein>
<comment type="similarity">
    <text evidence="1">Belongs to the eukaryotic ribosomal protein eL28 family.</text>
</comment>
<dbReference type="InterPro" id="IPR002672">
    <property type="entry name" value="Ribosomal_eL28"/>
</dbReference>
<organism evidence="7 8">
    <name type="scientific">Nannospalax galili</name>
    <name type="common">Northern Israeli blind subterranean mole rat</name>
    <name type="synonym">Spalax galili</name>
    <dbReference type="NCBI Taxonomy" id="1026970"/>
    <lineage>
        <taxon>Eukaryota</taxon>
        <taxon>Metazoa</taxon>
        <taxon>Chordata</taxon>
        <taxon>Craniata</taxon>
        <taxon>Vertebrata</taxon>
        <taxon>Euteleostomi</taxon>
        <taxon>Mammalia</taxon>
        <taxon>Eutheria</taxon>
        <taxon>Euarchontoglires</taxon>
        <taxon>Glires</taxon>
        <taxon>Rodentia</taxon>
        <taxon>Myomorpha</taxon>
        <taxon>Muroidea</taxon>
        <taxon>Spalacidae</taxon>
        <taxon>Spalacinae</taxon>
        <taxon>Nannospalax</taxon>
    </lineage>
</organism>
<dbReference type="GO" id="GO:0006412">
    <property type="term" value="P:translation"/>
    <property type="evidence" value="ECO:0007669"/>
    <property type="project" value="InterPro"/>
</dbReference>
<evidence type="ECO:0000256" key="5">
    <source>
        <dbReference type="ARBA" id="ARBA00035330"/>
    </source>
</evidence>
<dbReference type="GO" id="GO:0005840">
    <property type="term" value="C:ribosome"/>
    <property type="evidence" value="ECO:0007669"/>
    <property type="project" value="UniProtKB-KW"/>
</dbReference>
<dbReference type="Pfam" id="PF01778">
    <property type="entry name" value="Ribosomal_L28e"/>
    <property type="match status" value="1"/>
</dbReference>
<dbReference type="Proteomes" id="UP000694381">
    <property type="component" value="Unassembled WGS sequence"/>
</dbReference>
<dbReference type="Ensembl" id="ENSNGAT00000001402.1">
    <property type="protein sequence ID" value="ENSNGAP00000001380.1"/>
    <property type="gene ID" value="ENSNGAG00000001032.1"/>
</dbReference>
<evidence type="ECO:0000256" key="2">
    <source>
        <dbReference type="ARBA" id="ARBA00022980"/>
    </source>
</evidence>
<evidence type="ECO:0000256" key="3">
    <source>
        <dbReference type="ARBA" id="ARBA00023274"/>
    </source>
</evidence>
<name>A0A8C6QBK1_NANGA</name>
<dbReference type="OMA" id="QMYSTEP"/>
<dbReference type="Gene3D" id="3.30.390.110">
    <property type="match status" value="2"/>
</dbReference>
<evidence type="ECO:0000313" key="7">
    <source>
        <dbReference type="Ensembl" id="ENSNGAP00000001380.1"/>
    </source>
</evidence>
<dbReference type="GO" id="GO:1990904">
    <property type="term" value="C:ribonucleoprotein complex"/>
    <property type="evidence" value="ECO:0007669"/>
    <property type="project" value="UniProtKB-KW"/>
</dbReference>
<sequence>MSTHLQWMVVQNCLSFLTKRNKQKYSTEPNNLKARNSFHYNTLIHCKTIRSGQRNPAMSYVRMTINKNTKATLSSIRHMICKNKYQPALRMAAICQASAILQSQTPVVVKRK</sequence>
<evidence type="ECO:0000313" key="8">
    <source>
        <dbReference type="Proteomes" id="UP000694381"/>
    </source>
</evidence>
<reference evidence="7" key="2">
    <citation type="submission" date="2025-09" db="UniProtKB">
        <authorList>
            <consortium name="Ensembl"/>
        </authorList>
    </citation>
    <scope>IDENTIFICATION</scope>
</reference>
<dbReference type="InterPro" id="IPR029004">
    <property type="entry name" value="Ribosomal_eL28/Mak16"/>
</dbReference>
<dbReference type="GO" id="GO:0003735">
    <property type="term" value="F:structural constituent of ribosome"/>
    <property type="evidence" value="ECO:0007669"/>
    <property type="project" value="InterPro"/>
</dbReference>
<evidence type="ECO:0000259" key="6">
    <source>
        <dbReference type="Pfam" id="PF01778"/>
    </source>
</evidence>
<dbReference type="AlphaFoldDB" id="A0A8C6QBK1"/>
<evidence type="ECO:0000256" key="1">
    <source>
        <dbReference type="ARBA" id="ARBA00007926"/>
    </source>
</evidence>
<accession>A0A8C6QBK1</accession>
<evidence type="ECO:0000256" key="4">
    <source>
        <dbReference type="ARBA" id="ARBA00035223"/>
    </source>
</evidence>
<keyword evidence="8" id="KW-1185">Reference proteome</keyword>
<keyword evidence="2" id="KW-0689">Ribosomal protein</keyword>
<proteinExistence type="inferred from homology"/>
<feature type="domain" description="Ribosomal eL28/Mak16" evidence="6">
    <location>
        <begin position="5"/>
        <end position="49"/>
    </location>
</feature>
<keyword evidence="3" id="KW-0687">Ribonucleoprotein</keyword>
<dbReference type="GeneTree" id="ENSGT00390000008732"/>
<reference evidence="7" key="1">
    <citation type="submission" date="2025-08" db="UniProtKB">
        <authorList>
            <consortium name="Ensembl"/>
        </authorList>
    </citation>
    <scope>IDENTIFICATION</scope>
</reference>
<dbReference type="PANTHER" id="PTHR10544">
    <property type="entry name" value="60S RIBOSOMAL PROTEIN L28"/>
    <property type="match status" value="1"/>
</dbReference>